<dbReference type="EMBL" id="MAVT02003411">
    <property type="protein sequence ID" value="POS68695.1"/>
    <property type="molecule type" value="Genomic_DNA"/>
</dbReference>
<dbReference type="Proteomes" id="UP000094444">
    <property type="component" value="Unassembled WGS sequence"/>
</dbReference>
<gene>
    <name evidence="2" type="ORF">DHEL01_v212912</name>
</gene>
<proteinExistence type="predicted"/>
<feature type="transmembrane region" description="Helical" evidence="1">
    <location>
        <begin position="120"/>
        <end position="137"/>
    </location>
</feature>
<evidence type="ECO:0000313" key="2">
    <source>
        <dbReference type="EMBL" id="POS68695.1"/>
    </source>
</evidence>
<keyword evidence="1" id="KW-0812">Transmembrane</keyword>
<dbReference type="AlphaFoldDB" id="A0A2P5HEL7"/>
<evidence type="ECO:0000313" key="3">
    <source>
        <dbReference type="Proteomes" id="UP000094444"/>
    </source>
</evidence>
<dbReference type="InParanoid" id="A0A2P5HEL7"/>
<protein>
    <submittedName>
        <fullName evidence="2">Uncharacterized protein</fullName>
    </submittedName>
</protein>
<sequence length="140" mass="15941">MAGYNAKIQRLHDLGILVQQGQAPQPGVTIPDHYKPDYISEELASQLLRLSKSMEAARRPLNTLWSHDGVLEWPMRNQHVFSLIQRPHIRPQVTNYAITRLDVEVRIRNDGSVIMPAKKFWALVALEVVLLAIYALFCDG</sequence>
<comment type="caution">
    <text evidence="2">The sequence shown here is derived from an EMBL/GenBank/DDBJ whole genome shotgun (WGS) entry which is preliminary data.</text>
</comment>
<keyword evidence="1" id="KW-1133">Transmembrane helix</keyword>
<name>A0A2P5HEL7_DIAHE</name>
<dbReference type="OrthoDB" id="5213026at2759"/>
<accession>A0A2P5HEL7</accession>
<keyword evidence="1" id="KW-0472">Membrane</keyword>
<organism evidence="2 3">
    <name type="scientific">Diaporthe helianthi</name>
    <dbReference type="NCBI Taxonomy" id="158607"/>
    <lineage>
        <taxon>Eukaryota</taxon>
        <taxon>Fungi</taxon>
        <taxon>Dikarya</taxon>
        <taxon>Ascomycota</taxon>
        <taxon>Pezizomycotina</taxon>
        <taxon>Sordariomycetes</taxon>
        <taxon>Sordariomycetidae</taxon>
        <taxon>Diaporthales</taxon>
        <taxon>Diaporthaceae</taxon>
        <taxon>Diaporthe</taxon>
    </lineage>
</organism>
<keyword evidence="3" id="KW-1185">Reference proteome</keyword>
<evidence type="ECO:0000256" key="1">
    <source>
        <dbReference type="SAM" id="Phobius"/>
    </source>
</evidence>
<reference evidence="2" key="1">
    <citation type="submission" date="2017-09" db="EMBL/GenBank/DDBJ databases">
        <title>Polyketide synthases of a Diaporthe helianthi virulent isolate.</title>
        <authorList>
            <person name="Baroncelli R."/>
        </authorList>
    </citation>
    <scope>NUCLEOTIDE SEQUENCE [LARGE SCALE GENOMIC DNA]</scope>
    <source>
        <strain evidence="2">7/96</strain>
    </source>
</reference>